<gene>
    <name evidence="3" type="ORF">L3X38_012148</name>
</gene>
<dbReference type="AlphaFoldDB" id="A0AAD4ZG40"/>
<keyword evidence="4" id="KW-1185">Reference proteome</keyword>
<evidence type="ECO:0000259" key="2">
    <source>
        <dbReference type="Pfam" id="PF13952"/>
    </source>
</evidence>
<dbReference type="EMBL" id="JAJFAZ020000002">
    <property type="protein sequence ID" value="KAI5344271.1"/>
    <property type="molecule type" value="Genomic_DNA"/>
</dbReference>
<evidence type="ECO:0000313" key="3">
    <source>
        <dbReference type="EMBL" id="KAI5344271.1"/>
    </source>
</evidence>
<evidence type="ECO:0000313" key="4">
    <source>
        <dbReference type="Proteomes" id="UP001054821"/>
    </source>
</evidence>
<feature type="region of interest" description="Disordered" evidence="1">
    <location>
        <begin position="146"/>
        <end position="197"/>
    </location>
</feature>
<proteinExistence type="predicted"/>
<organism evidence="3 4">
    <name type="scientific">Prunus dulcis</name>
    <name type="common">Almond</name>
    <name type="synonym">Amygdalus dulcis</name>
    <dbReference type="NCBI Taxonomy" id="3755"/>
    <lineage>
        <taxon>Eukaryota</taxon>
        <taxon>Viridiplantae</taxon>
        <taxon>Streptophyta</taxon>
        <taxon>Embryophyta</taxon>
        <taxon>Tracheophyta</taxon>
        <taxon>Spermatophyta</taxon>
        <taxon>Magnoliopsida</taxon>
        <taxon>eudicotyledons</taxon>
        <taxon>Gunneridae</taxon>
        <taxon>Pentapetalae</taxon>
        <taxon>rosids</taxon>
        <taxon>fabids</taxon>
        <taxon>Rosales</taxon>
        <taxon>Rosaceae</taxon>
        <taxon>Amygdaloideae</taxon>
        <taxon>Amygdaleae</taxon>
        <taxon>Prunus</taxon>
    </lineage>
</organism>
<sequence>MLALAHGPERRATHYSGYNMSGFRFHTLHHDENKKTQNNGVMVKGENQIDDVPWYVTLTEIVDLCYTQKKRVVLFNCNWYDTTQRGGGYKIDRYGITSVNTTCKLHIKDPFVLASQATQVFYVKEIKNKTWSVVVETKARSVYEMPNDEGQPYQEEEAQRCIHTTTNQNEDESNDINNSGDEGGDEDEDETNHMDLE</sequence>
<dbReference type="InterPro" id="IPR025312">
    <property type="entry name" value="DUF4216"/>
</dbReference>
<feature type="domain" description="DUF4216" evidence="2">
    <location>
        <begin position="63"/>
        <end position="134"/>
    </location>
</feature>
<dbReference type="Proteomes" id="UP001054821">
    <property type="component" value="Chromosome 2"/>
</dbReference>
<evidence type="ECO:0000256" key="1">
    <source>
        <dbReference type="SAM" id="MobiDB-lite"/>
    </source>
</evidence>
<dbReference type="PANTHER" id="PTHR48258:SF15">
    <property type="entry name" value="OS02G0543900 PROTEIN"/>
    <property type="match status" value="1"/>
</dbReference>
<comment type="caution">
    <text evidence="3">The sequence shown here is derived from an EMBL/GenBank/DDBJ whole genome shotgun (WGS) entry which is preliminary data.</text>
</comment>
<dbReference type="Pfam" id="PF13952">
    <property type="entry name" value="DUF4216"/>
    <property type="match status" value="1"/>
</dbReference>
<dbReference type="PANTHER" id="PTHR48258">
    <property type="entry name" value="DUF4218 DOMAIN-CONTAINING PROTEIN-RELATED"/>
    <property type="match status" value="1"/>
</dbReference>
<name>A0AAD4ZG40_PRUDU</name>
<accession>A0AAD4ZG40</accession>
<protein>
    <recommendedName>
        <fullName evidence="2">DUF4216 domain-containing protein</fullName>
    </recommendedName>
</protein>
<reference evidence="3 4" key="1">
    <citation type="journal article" date="2022" name="G3 (Bethesda)">
        <title>Whole-genome sequence and methylome profiling of the almond [Prunus dulcis (Mill.) D.A. Webb] cultivar 'Nonpareil'.</title>
        <authorList>
            <person name="D'Amico-Willman K.M."/>
            <person name="Ouma W.Z."/>
            <person name="Meulia T."/>
            <person name="Sideli G.M."/>
            <person name="Gradziel T.M."/>
            <person name="Fresnedo-Ramirez J."/>
        </authorList>
    </citation>
    <scope>NUCLEOTIDE SEQUENCE [LARGE SCALE GENOMIC DNA]</scope>
    <source>
        <strain evidence="3">Clone GOH B32 T37-40</strain>
    </source>
</reference>